<feature type="transmembrane region" description="Helical" evidence="4">
    <location>
        <begin position="203"/>
        <end position="226"/>
    </location>
</feature>
<comment type="catalytic activity">
    <reaction evidence="3">
        <text>a long-chain fatty acid + ATP + CoA = a long-chain fatty acyl-CoA + AMP + diphosphate</text>
        <dbReference type="Rhea" id="RHEA:15421"/>
        <dbReference type="ChEBI" id="CHEBI:30616"/>
        <dbReference type="ChEBI" id="CHEBI:33019"/>
        <dbReference type="ChEBI" id="CHEBI:57287"/>
        <dbReference type="ChEBI" id="CHEBI:57560"/>
        <dbReference type="ChEBI" id="CHEBI:83139"/>
        <dbReference type="ChEBI" id="CHEBI:456215"/>
        <dbReference type="EC" id="6.2.1.3"/>
    </reaction>
    <physiologicalReaction direction="left-to-right" evidence="3">
        <dbReference type="Rhea" id="RHEA:15422"/>
    </physiologicalReaction>
</comment>
<dbReference type="SUPFAM" id="SSF56801">
    <property type="entry name" value="Acetyl-CoA synthetase-like"/>
    <property type="match status" value="1"/>
</dbReference>
<comment type="cofactor">
    <cofactor evidence="1">
        <name>Mg(2+)</name>
        <dbReference type="ChEBI" id="CHEBI:18420"/>
    </cofactor>
</comment>
<dbReference type="CDD" id="cd17639">
    <property type="entry name" value="LC_FACS_euk1"/>
    <property type="match status" value="1"/>
</dbReference>
<evidence type="ECO:0000256" key="1">
    <source>
        <dbReference type="ARBA" id="ARBA00001946"/>
    </source>
</evidence>
<keyword evidence="7" id="KW-1185">Reference proteome</keyword>
<dbReference type="EMBL" id="CACVBM020000810">
    <property type="protein sequence ID" value="CAA7023670.1"/>
    <property type="molecule type" value="Genomic_DNA"/>
</dbReference>
<name>A0A6D2IAS0_9BRAS</name>
<proteinExistence type="predicted"/>
<dbReference type="InterPro" id="IPR045851">
    <property type="entry name" value="AMP-bd_C_sf"/>
</dbReference>
<evidence type="ECO:0000259" key="5">
    <source>
        <dbReference type="Pfam" id="PF00501"/>
    </source>
</evidence>
<evidence type="ECO:0000256" key="3">
    <source>
        <dbReference type="ARBA" id="ARBA00024484"/>
    </source>
</evidence>
<keyword evidence="4" id="KW-1133">Transmembrane helix</keyword>
<dbReference type="PANTHER" id="PTHR43272">
    <property type="entry name" value="LONG-CHAIN-FATTY-ACID--COA LIGASE"/>
    <property type="match status" value="1"/>
</dbReference>
<dbReference type="AlphaFoldDB" id="A0A6D2IAS0"/>
<gene>
    <name evidence="6" type="ORF">MERR_LOCUS10905</name>
</gene>
<evidence type="ECO:0000313" key="7">
    <source>
        <dbReference type="Proteomes" id="UP000467841"/>
    </source>
</evidence>
<organism evidence="6 7">
    <name type="scientific">Microthlaspi erraticum</name>
    <dbReference type="NCBI Taxonomy" id="1685480"/>
    <lineage>
        <taxon>Eukaryota</taxon>
        <taxon>Viridiplantae</taxon>
        <taxon>Streptophyta</taxon>
        <taxon>Embryophyta</taxon>
        <taxon>Tracheophyta</taxon>
        <taxon>Spermatophyta</taxon>
        <taxon>Magnoliopsida</taxon>
        <taxon>eudicotyledons</taxon>
        <taxon>Gunneridae</taxon>
        <taxon>Pentapetalae</taxon>
        <taxon>rosids</taxon>
        <taxon>malvids</taxon>
        <taxon>Brassicales</taxon>
        <taxon>Brassicaceae</taxon>
        <taxon>Coluteocarpeae</taxon>
        <taxon>Microthlaspi</taxon>
    </lineage>
</organism>
<keyword evidence="4" id="KW-0472">Membrane</keyword>
<evidence type="ECO:0000313" key="6">
    <source>
        <dbReference type="EMBL" id="CAA7023670.1"/>
    </source>
</evidence>
<reference evidence="6" key="1">
    <citation type="submission" date="2020-01" db="EMBL/GenBank/DDBJ databases">
        <authorList>
            <person name="Mishra B."/>
        </authorList>
    </citation>
    <scope>NUCLEOTIDE SEQUENCE [LARGE SCALE GENOMIC DNA]</scope>
</reference>
<dbReference type="Pfam" id="PF00501">
    <property type="entry name" value="AMP-binding"/>
    <property type="match status" value="1"/>
</dbReference>
<dbReference type="GO" id="GO:0016020">
    <property type="term" value="C:membrane"/>
    <property type="evidence" value="ECO:0007669"/>
    <property type="project" value="TreeGrafter"/>
</dbReference>
<dbReference type="InterPro" id="IPR020845">
    <property type="entry name" value="AMP-binding_CS"/>
</dbReference>
<feature type="transmembrane region" description="Helical" evidence="4">
    <location>
        <begin position="60"/>
        <end position="79"/>
    </location>
</feature>
<dbReference type="GO" id="GO:0004467">
    <property type="term" value="F:long-chain fatty acid-CoA ligase activity"/>
    <property type="evidence" value="ECO:0007669"/>
    <property type="project" value="UniProtKB-EC"/>
</dbReference>
<protein>
    <recommendedName>
        <fullName evidence="5">AMP-dependent synthetase/ligase domain-containing protein</fullName>
    </recommendedName>
</protein>
<dbReference type="PANTHER" id="PTHR43272:SF92">
    <property type="entry name" value="LONG CHAIN ACYL-COA SYNTHETASE 8"/>
    <property type="match status" value="1"/>
</dbReference>
<evidence type="ECO:0000256" key="2">
    <source>
        <dbReference type="ARBA" id="ARBA00004872"/>
    </source>
</evidence>
<dbReference type="OrthoDB" id="1700726at2759"/>
<dbReference type="InterPro" id="IPR042099">
    <property type="entry name" value="ANL_N_sf"/>
</dbReference>
<dbReference type="PROSITE" id="PS00455">
    <property type="entry name" value="AMP_BINDING"/>
    <property type="match status" value="1"/>
</dbReference>
<dbReference type="InterPro" id="IPR000873">
    <property type="entry name" value="AMP-dep_synth/lig_dom"/>
</dbReference>
<evidence type="ECO:0000256" key="4">
    <source>
        <dbReference type="SAM" id="Phobius"/>
    </source>
</evidence>
<keyword evidence="4" id="KW-0812">Transmembrane</keyword>
<feature type="domain" description="AMP-dependent synthetase/ligase" evidence="5">
    <location>
        <begin position="307"/>
        <end position="726"/>
    </location>
</feature>
<dbReference type="Gene3D" id="3.40.50.12780">
    <property type="entry name" value="N-terminal domain of ligase-like"/>
    <property type="match status" value="1"/>
</dbReference>
<dbReference type="Proteomes" id="UP000467841">
    <property type="component" value="Unassembled WGS sequence"/>
</dbReference>
<accession>A0A6D2IAS0</accession>
<comment type="caution">
    <text evidence="6">The sequence shown here is derived from an EMBL/GenBank/DDBJ whole genome shotgun (WGS) entry which is preliminary data.</text>
</comment>
<dbReference type="GO" id="GO:0005783">
    <property type="term" value="C:endoplasmic reticulum"/>
    <property type="evidence" value="ECO:0007669"/>
    <property type="project" value="TreeGrafter"/>
</dbReference>
<sequence length="905" mass="99587">MSRQTQLFTLLKRRFHSPAAPTETLRKKITDLQKSKKRRNPVKNQFLVEVPESRSYLDTATMPMFLAVVGIALFAKVLMMIDDSKSQEMIERKIKNAPPGQGTVRMIEREEWDEFREVRPRTPFESKLARPNAQIRTGEPVRKDDLKNWTIDVLTNAFARTEESVRREINKKTSDPFEFHGASVMADSGGNPMDSPSSKSSEYGVYGIIGGVIVALLVPVLLSVVLTGSKKGKKRGVPVKVGGEEGYAMRHARGSDLVDVPWPGATTMAALFEQACKKHSSNRLLGTREFINKEMVASRDGRKFEKLHLAEYQWQSYAEVFERVCNFASGLVNVGHSVDTRVAIFSDTRAEWFIAFQGCFRQSITVVTIYASLGEEALIYSLNETAVSTLICDSKQLKKLSAIQSSLNTVKNIIYIEEDGVEVDSSDVSSLGDMTVSSISEIEKLGKESPVEPSLPLKNGVAVIMFTSGSTGLPKGVMITHGNLVATAAGVMKVIPKLDKNDTYIAYLPLAHVFELEAEIVIFTSGCGIGYGSAMTLTDTSNKIKKGTKGDVSVLNPTIMTAVPAILDRVRDGVLKKVEEKGGMAKTLFNFAYKRRLAAVDGSWFGAWGLEKMFWDTLVFKKIRAVLGGHIRFMLVGGAPLSPDSQRFINICMGAPIGQGYGLTETCAGATFSEWEDPTVGRVGPPLPCGYIKLVSWEEGGYRVSDKPMPRGEIVVGGNSVTAGYFNNQEKTDEVYKVDEKGTRWFYTGDIGRFHADGCLEVIDRKKDIVKLQHGEYVSLGKVEAALGSSNYVENVMVHADPMNSYCVALVVPSHGALEKWAEEAGVKHSGFDELCESGEAVKEVQQSLTKAAKAAKLEKFEIPAKIKLLPDPWTPESGLVTAALKIKREQVKAKFKDELNKLYA</sequence>
<comment type="pathway">
    <text evidence="2">Lipid metabolism; fatty acid metabolism.</text>
</comment>
<dbReference type="Gene3D" id="3.30.300.30">
    <property type="match status" value="1"/>
</dbReference>